<organism evidence="2 3">
    <name type="scientific">Mycena pura</name>
    <dbReference type="NCBI Taxonomy" id="153505"/>
    <lineage>
        <taxon>Eukaryota</taxon>
        <taxon>Fungi</taxon>
        <taxon>Dikarya</taxon>
        <taxon>Basidiomycota</taxon>
        <taxon>Agaricomycotina</taxon>
        <taxon>Agaricomycetes</taxon>
        <taxon>Agaricomycetidae</taxon>
        <taxon>Agaricales</taxon>
        <taxon>Marasmiineae</taxon>
        <taxon>Mycenaceae</taxon>
        <taxon>Mycena</taxon>
    </lineage>
</organism>
<dbReference type="Proteomes" id="UP001219525">
    <property type="component" value="Unassembled WGS sequence"/>
</dbReference>
<keyword evidence="1" id="KW-0812">Transmembrane</keyword>
<protein>
    <recommendedName>
        <fullName evidence="4">Proteophosphoglycan ppg4</fullName>
    </recommendedName>
</protein>
<feature type="transmembrane region" description="Helical" evidence="1">
    <location>
        <begin position="233"/>
        <end position="257"/>
    </location>
</feature>
<reference evidence="2" key="1">
    <citation type="submission" date="2023-03" db="EMBL/GenBank/DDBJ databases">
        <title>Massive genome expansion in bonnet fungi (Mycena s.s.) driven by repeated elements and novel gene families across ecological guilds.</title>
        <authorList>
            <consortium name="Lawrence Berkeley National Laboratory"/>
            <person name="Harder C.B."/>
            <person name="Miyauchi S."/>
            <person name="Viragh M."/>
            <person name="Kuo A."/>
            <person name="Thoen E."/>
            <person name="Andreopoulos B."/>
            <person name="Lu D."/>
            <person name="Skrede I."/>
            <person name="Drula E."/>
            <person name="Henrissat B."/>
            <person name="Morin E."/>
            <person name="Kohler A."/>
            <person name="Barry K."/>
            <person name="LaButti K."/>
            <person name="Morin E."/>
            <person name="Salamov A."/>
            <person name="Lipzen A."/>
            <person name="Mereny Z."/>
            <person name="Hegedus B."/>
            <person name="Baldrian P."/>
            <person name="Stursova M."/>
            <person name="Weitz H."/>
            <person name="Taylor A."/>
            <person name="Grigoriev I.V."/>
            <person name="Nagy L.G."/>
            <person name="Martin F."/>
            <person name="Kauserud H."/>
        </authorList>
    </citation>
    <scope>NUCLEOTIDE SEQUENCE</scope>
    <source>
        <strain evidence="2">9144</strain>
    </source>
</reference>
<dbReference type="EMBL" id="JARJCW010000004">
    <property type="protein sequence ID" value="KAJ7225959.1"/>
    <property type="molecule type" value="Genomic_DNA"/>
</dbReference>
<proteinExistence type="predicted"/>
<keyword evidence="1" id="KW-1133">Transmembrane helix</keyword>
<evidence type="ECO:0000256" key="1">
    <source>
        <dbReference type="SAM" id="Phobius"/>
    </source>
</evidence>
<keyword evidence="1" id="KW-0472">Membrane</keyword>
<feature type="transmembrane region" description="Helical" evidence="1">
    <location>
        <begin position="17"/>
        <end position="36"/>
    </location>
</feature>
<feature type="transmembrane region" description="Helical" evidence="1">
    <location>
        <begin position="201"/>
        <end position="221"/>
    </location>
</feature>
<gene>
    <name evidence="2" type="ORF">GGX14DRAFT_642113</name>
</gene>
<name>A0AAD6YQ49_9AGAR</name>
<keyword evidence="3" id="KW-1185">Reference proteome</keyword>
<feature type="transmembrane region" description="Helical" evidence="1">
    <location>
        <begin position="277"/>
        <end position="298"/>
    </location>
</feature>
<sequence length="368" mass="40396">MSVPALVGGIALRAYDLPAACAFAAGYGLLVPILIYRIAVRRSRTLVLCEPICFTIERTIVYSLRAVVAASPGTEAEGLSEYMQLTFALGFIYLANTLSKLTRCVLVNSTNPPPESEADAMAQPAGASDPPPLVATDGFWKRTAQTDATAEDARLRFWFRRSSTMMTVLFLVGLTLGIVATGHIYPSTDAPHNRFNQNMRYASTVIGLVLVLSEVTILFWASRSVPRVDQRAVRFLLCATTLLLLPACYRLGVMLQLTPDFTAPTHSALNTRGDKAAFYIVHVLPEWLVAALLAAVNVKEVCTMGLKGDFRWRDETPEERTKRWAKERARAEKKAMKKSNKKAKGGIEVEFEMTMTAKADADSVVTLA</sequence>
<evidence type="ECO:0000313" key="3">
    <source>
        <dbReference type="Proteomes" id="UP001219525"/>
    </source>
</evidence>
<feature type="transmembrane region" description="Helical" evidence="1">
    <location>
        <begin position="164"/>
        <end position="185"/>
    </location>
</feature>
<comment type="caution">
    <text evidence="2">The sequence shown here is derived from an EMBL/GenBank/DDBJ whole genome shotgun (WGS) entry which is preliminary data.</text>
</comment>
<accession>A0AAD6YQ49</accession>
<dbReference type="AlphaFoldDB" id="A0AAD6YQ49"/>
<evidence type="ECO:0000313" key="2">
    <source>
        <dbReference type="EMBL" id="KAJ7225959.1"/>
    </source>
</evidence>
<evidence type="ECO:0008006" key="4">
    <source>
        <dbReference type="Google" id="ProtNLM"/>
    </source>
</evidence>